<evidence type="ECO:0000259" key="2">
    <source>
        <dbReference type="Pfam" id="PF07596"/>
    </source>
</evidence>
<dbReference type="AlphaFoldDB" id="A0A6P2CUV4"/>
<name>A0A6P2CUV4_9BACT</name>
<keyword evidence="1" id="KW-0812">Transmembrane</keyword>
<protein>
    <recommendedName>
        <fullName evidence="2">DUF1559 domain-containing protein</fullName>
    </recommendedName>
</protein>
<dbReference type="KEGG" id="gms:SOIL9_62400"/>
<dbReference type="PROSITE" id="PS00409">
    <property type="entry name" value="PROKAR_NTER_METHYL"/>
    <property type="match status" value="1"/>
</dbReference>
<dbReference type="NCBIfam" id="TIGR04294">
    <property type="entry name" value="pre_pil_HX9DG"/>
    <property type="match status" value="1"/>
</dbReference>
<accession>A0A6P2CUV4</accession>
<dbReference type="InterPro" id="IPR045584">
    <property type="entry name" value="Pilin-like"/>
</dbReference>
<keyword evidence="4" id="KW-1185">Reference proteome</keyword>
<organism evidence="3 4">
    <name type="scientific">Gemmata massiliana</name>
    <dbReference type="NCBI Taxonomy" id="1210884"/>
    <lineage>
        <taxon>Bacteria</taxon>
        <taxon>Pseudomonadati</taxon>
        <taxon>Planctomycetota</taxon>
        <taxon>Planctomycetia</taxon>
        <taxon>Gemmatales</taxon>
        <taxon>Gemmataceae</taxon>
        <taxon>Gemmata</taxon>
    </lineage>
</organism>
<keyword evidence="1" id="KW-0472">Membrane</keyword>
<dbReference type="EMBL" id="LR593886">
    <property type="protein sequence ID" value="VTR91474.1"/>
    <property type="molecule type" value="Genomic_DNA"/>
</dbReference>
<evidence type="ECO:0000313" key="4">
    <source>
        <dbReference type="Proteomes" id="UP000464178"/>
    </source>
</evidence>
<gene>
    <name evidence="3" type="ORF">SOIL9_62400</name>
</gene>
<evidence type="ECO:0000313" key="3">
    <source>
        <dbReference type="EMBL" id="VTR91474.1"/>
    </source>
</evidence>
<evidence type="ECO:0000256" key="1">
    <source>
        <dbReference type="SAM" id="Phobius"/>
    </source>
</evidence>
<dbReference type="Pfam" id="PF07963">
    <property type="entry name" value="N_methyl"/>
    <property type="match status" value="1"/>
</dbReference>
<feature type="domain" description="DUF1559" evidence="2">
    <location>
        <begin position="33"/>
        <end position="335"/>
    </location>
</feature>
<dbReference type="SUPFAM" id="SSF54523">
    <property type="entry name" value="Pili subunits"/>
    <property type="match status" value="1"/>
</dbReference>
<dbReference type="InterPro" id="IPR011453">
    <property type="entry name" value="DUF1559"/>
</dbReference>
<dbReference type="RefSeq" id="WP_162666460.1">
    <property type="nucleotide sequence ID" value="NZ_LR593886.1"/>
</dbReference>
<dbReference type="InterPro" id="IPR012902">
    <property type="entry name" value="N_methyl_site"/>
</dbReference>
<dbReference type="PANTHER" id="PTHR30093">
    <property type="entry name" value="GENERAL SECRETION PATHWAY PROTEIN G"/>
    <property type="match status" value="1"/>
</dbReference>
<dbReference type="PANTHER" id="PTHR30093:SF2">
    <property type="entry name" value="TYPE II SECRETION SYSTEM PROTEIN H"/>
    <property type="match status" value="1"/>
</dbReference>
<proteinExistence type="predicted"/>
<reference evidence="3 4" key="1">
    <citation type="submission" date="2019-05" db="EMBL/GenBank/DDBJ databases">
        <authorList>
            <consortium name="Science for Life Laboratories"/>
        </authorList>
    </citation>
    <scope>NUCLEOTIDE SEQUENCE [LARGE SCALE GENOMIC DNA]</scope>
    <source>
        <strain evidence="3">Soil9</strain>
    </source>
</reference>
<dbReference type="Proteomes" id="UP000464178">
    <property type="component" value="Chromosome"/>
</dbReference>
<dbReference type="Gene3D" id="3.30.700.10">
    <property type="entry name" value="Glycoprotein, Type 4 Pilin"/>
    <property type="match status" value="1"/>
</dbReference>
<dbReference type="Pfam" id="PF07596">
    <property type="entry name" value="SBP_bac_10"/>
    <property type="match status" value="1"/>
</dbReference>
<dbReference type="NCBIfam" id="TIGR02532">
    <property type="entry name" value="IV_pilin_GFxxxE"/>
    <property type="match status" value="1"/>
</dbReference>
<dbReference type="InterPro" id="IPR027558">
    <property type="entry name" value="Pre_pil_HX9DG_C"/>
</dbReference>
<keyword evidence="1" id="KW-1133">Transmembrane helix</keyword>
<feature type="transmembrane region" description="Helical" evidence="1">
    <location>
        <begin position="12"/>
        <end position="32"/>
    </location>
</feature>
<sequence>MKRAQHRGFTLIELLVVIAIISVLVGLLLPAVQKVREAASRLKCTNNLKQIGLALHNYESTYKVFPSAYVTANTSVDGSSFGISYGDEYRNGPPGWAWGMLILPYLEQDNLYRQFDMAQPCWAPVNANAARTKVAMFLCPSATGGSDGFDVQRAGADMEHGVPITRADGSRVFFAHSHYATNAGIHQPWGRDTAYCYDYDVPEPVAANGGTRARIDGPFYRNSRVSVAMVSDGLSNTVFIGEHSSILSNKTWVGVVPGAVTPPRLDLRPWPSENNGAGCLVGVHSGPDTHDHPEVIIHAPNDPFGHTDEMWGEHGNGCNVLFGDGSVRFITTFIRPNTWVALSTRDGGEVVDGNY</sequence>